<evidence type="ECO:0000313" key="2">
    <source>
        <dbReference type="EMBL" id="CEO59330.1"/>
    </source>
</evidence>
<dbReference type="AlphaFoldDB" id="A0A0F7VGY3"/>
<keyword evidence="4" id="KW-1185">Reference proteome</keyword>
<dbReference type="Proteomes" id="UP000042958">
    <property type="component" value="Unassembled WGS sequence"/>
</dbReference>
<proteinExistence type="predicted"/>
<organism evidence="2 4">
    <name type="scientific">Penicillium brasilianum</name>
    <dbReference type="NCBI Taxonomy" id="104259"/>
    <lineage>
        <taxon>Eukaryota</taxon>
        <taxon>Fungi</taxon>
        <taxon>Dikarya</taxon>
        <taxon>Ascomycota</taxon>
        <taxon>Pezizomycotina</taxon>
        <taxon>Eurotiomycetes</taxon>
        <taxon>Eurotiomycetidae</taxon>
        <taxon>Eurotiales</taxon>
        <taxon>Aspergillaceae</taxon>
        <taxon>Penicillium</taxon>
    </lineage>
</organism>
<keyword evidence="1" id="KW-1133">Transmembrane helix</keyword>
<accession>A0A0F7VGY3</accession>
<name>A0A0F7VGY3_PENBI</name>
<dbReference type="OrthoDB" id="4159814at2759"/>
<feature type="transmembrane region" description="Helical" evidence="1">
    <location>
        <begin position="20"/>
        <end position="40"/>
    </location>
</feature>
<gene>
    <name evidence="3" type="ORF">PEBR_04512</name>
    <name evidence="2" type="ORF">PMG11_04009</name>
</gene>
<dbReference type="EMBL" id="CDHK01000003">
    <property type="protein sequence ID" value="CEO59330.1"/>
    <property type="molecule type" value="Genomic_DNA"/>
</dbReference>
<keyword evidence="1" id="KW-0812">Transmembrane</keyword>
<sequence length="91" mass="10443">MDATAELLKRDANSPTNYSLYVLAIIVGCVVIVLIGYGIYMMYHGTEDGAFYDIGYEQRKYMREVRQRNINSLAVTARRPDMIVPVEELNY</sequence>
<evidence type="ECO:0000313" key="5">
    <source>
        <dbReference type="Proteomes" id="UP000190744"/>
    </source>
</evidence>
<reference evidence="5" key="3">
    <citation type="submission" date="2015-09" db="EMBL/GenBank/DDBJ databases">
        <authorList>
            <person name="Fill T.P."/>
            <person name="Baretta J.F."/>
            <person name="de Almeida L.G."/>
            <person name="Rocha M."/>
            <person name="de Souza D.H."/>
            <person name="Malavazi I."/>
            <person name="Cerdeira L.T."/>
            <person name="Hong H."/>
            <person name="Samborskyy M."/>
            <person name="de Vasconcelos A.T."/>
            <person name="Leadlay P."/>
            <person name="Rodrigues-Filho E."/>
        </authorList>
    </citation>
    <scope>NUCLEOTIDE SEQUENCE [LARGE SCALE GENOMIC DNA]</scope>
    <source>
        <strain evidence="5">LaBioMMi 136</strain>
    </source>
</reference>
<protein>
    <submittedName>
        <fullName evidence="2">Uncharacterized protein</fullName>
    </submittedName>
</protein>
<reference evidence="3" key="4">
    <citation type="submission" date="2015-09" db="EMBL/GenBank/DDBJ databases">
        <authorList>
            <person name="Jackson K.R."/>
            <person name="Lunt B.L."/>
            <person name="Fisher J.N.B."/>
            <person name="Gardner A.V."/>
            <person name="Bailey M.E."/>
            <person name="Deus L.M."/>
            <person name="Earl A.S."/>
            <person name="Gibby P.D."/>
            <person name="Hartmann K.A."/>
            <person name="Liu J.E."/>
            <person name="Manci A.M."/>
            <person name="Nielsen D.A."/>
            <person name="Solomon M.B."/>
            <person name="Breakwell D.P."/>
            <person name="Burnett S.H."/>
            <person name="Grose J.H."/>
        </authorList>
    </citation>
    <scope>NUCLEOTIDE SEQUENCE [LARGE SCALE GENOMIC DNA]</scope>
    <source>
        <strain evidence="3">LaBioMMi 136</strain>
    </source>
</reference>
<reference evidence="4" key="2">
    <citation type="journal article" date="2015" name="Genome Announc.">
        <title>Draft genome sequence of the fungus Penicillium brasilianum MG11.</title>
        <authorList>
            <person name="Horn F."/>
            <person name="Linde J."/>
            <person name="Mattern D.J."/>
            <person name="Walther G."/>
            <person name="Guthke R."/>
            <person name="Brakhage A.A."/>
            <person name="Valiante V."/>
        </authorList>
    </citation>
    <scope>NUCLEOTIDE SEQUENCE [LARGE SCALE GENOMIC DNA]</scope>
    <source>
        <strain evidence="4">MG11</strain>
    </source>
</reference>
<keyword evidence="1" id="KW-0472">Membrane</keyword>
<evidence type="ECO:0000313" key="4">
    <source>
        <dbReference type="Proteomes" id="UP000042958"/>
    </source>
</evidence>
<evidence type="ECO:0000313" key="3">
    <source>
        <dbReference type="EMBL" id="OOQ90364.1"/>
    </source>
</evidence>
<dbReference type="EMBL" id="LJBN01000079">
    <property type="protein sequence ID" value="OOQ90364.1"/>
    <property type="molecule type" value="Genomic_DNA"/>
</dbReference>
<reference evidence="2" key="1">
    <citation type="submission" date="2014-11" db="EMBL/GenBank/DDBJ databases">
        <authorList>
            <person name="Zhu J."/>
            <person name="Qi W."/>
            <person name="Song R."/>
        </authorList>
    </citation>
    <scope>NUCLEOTIDE SEQUENCE [LARGE SCALE GENOMIC DNA]</scope>
</reference>
<dbReference type="Proteomes" id="UP000190744">
    <property type="component" value="Unassembled WGS sequence"/>
</dbReference>
<evidence type="ECO:0000256" key="1">
    <source>
        <dbReference type="SAM" id="Phobius"/>
    </source>
</evidence>